<feature type="signal peptide" evidence="8">
    <location>
        <begin position="1"/>
        <end position="20"/>
    </location>
</feature>
<feature type="chain" id="PRO_5046952965" evidence="8">
    <location>
        <begin position="21"/>
        <end position="715"/>
    </location>
</feature>
<keyword evidence="6" id="KW-0472">Membrane</keyword>
<keyword evidence="7" id="KW-0998">Cell outer membrane</keyword>
<reference evidence="10 11" key="1">
    <citation type="journal article" date="2013" name="Int. J. Syst. Evol. Microbiol.">
        <title>Marinoscillum luteum sp. nov., isolated from marine sediment.</title>
        <authorList>
            <person name="Cha I.T."/>
            <person name="Park S.J."/>
            <person name="Kim S.J."/>
            <person name="Kim J.G."/>
            <person name="Jung M.Y."/>
            <person name="Shin K.S."/>
            <person name="Kwon K.K."/>
            <person name="Yang S.H."/>
            <person name="Seo Y.S."/>
            <person name="Rhee S.K."/>
        </authorList>
    </citation>
    <scope>NUCLEOTIDE SEQUENCE [LARGE SCALE GENOMIC DNA]</scope>
    <source>
        <strain evidence="10 11">KCTC 23939</strain>
    </source>
</reference>
<dbReference type="InterPro" id="IPR036942">
    <property type="entry name" value="Beta-barrel_TonB_sf"/>
</dbReference>
<gene>
    <name evidence="10" type="ORF">ACHKAR_08915</name>
</gene>
<comment type="caution">
    <text evidence="10">The sequence shown here is derived from an EMBL/GenBank/DDBJ whole genome shotgun (WGS) entry which is preliminary data.</text>
</comment>
<dbReference type="Pfam" id="PF07715">
    <property type="entry name" value="Plug"/>
    <property type="match status" value="1"/>
</dbReference>
<evidence type="ECO:0000259" key="9">
    <source>
        <dbReference type="Pfam" id="PF07715"/>
    </source>
</evidence>
<evidence type="ECO:0000256" key="4">
    <source>
        <dbReference type="ARBA" id="ARBA00022692"/>
    </source>
</evidence>
<dbReference type="Proteomes" id="UP001610063">
    <property type="component" value="Unassembled WGS sequence"/>
</dbReference>
<keyword evidence="3" id="KW-1134">Transmembrane beta strand</keyword>
<dbReference type="InterPro" id="IPR039426">
    <property type="entry name" value="TonB-dep_rcpt-like"/>
</dbReference>
<comment type="subcellular location">
    <subcellularLocation>
        <location evidence="1">Cell outer membrane</location>
        <topology evidence="1">Multi-pass membrane protein</topology>
    </subcellularLocation>
</comment>
<dbReference type="EMBL" id="JBIPKE010000015">
    <property type="protein sequence ID" value="MFH6983557.1"/>
    <property type="molecule type" value="Genomic_DNA"/>
</dbReference>
<dbReference type="InterPro" id="IPR012910">
    <property type="entry name" value="Plug_dom"/>
</dbReference>
<evidence type="ECO:0000313" key="11">
    <source>
        <dbReference type="Proteomes" id="UP001610063"/>
    </source>
</evidence>
<name>A0ABW7N869_9BACT</name>
<dbReference type="PANTHER" id="PTHR30069">
    <property type="entry name" value="TONB-DEPENDENT OUTER MEMBRANE RECEPTOR"/>
    <property type="match status" value="1"/>
</dbReference>
<dbReference type="Gene3D" id="2.170.130.10">
    <property type="entry name" value="TonB-dependent receptor, plug domain"/>
    <property type="match status" value="1"/>
</dbReference>
<evidence type="ECO:0000313" key="10">
    <source>
        <dbReference type="EMBL" id="MFH6983557.1"/>
    </source>
</evidence>
<evidence type="ECO:0000256" key="6">
    <source>
        <dbReference type="ARBA" id="ARBA00023136"/>
    </source>
</evidence>
<dbReference type="Gene3D" id="2.60.40.1120">
    <property type="entry name" value="Carboxypeptidase-like, regulatory domain"/>
    <property type="match status" value="1"/>
</dbReference>
<dbReference type="InterPro" id="IPR037066">
    <property type="entry name" value="Plug_dom_sf"/>
</dbReference>
<dbReference type="PANTHER" id="PTHR30069:SF29">
    <property type="entry name" value="HEMOGLOBIN AND HEMOGLOBIN-HAPTOGLOBIN-BINDING PROTEIN 1-RELATED"/>
    <property type="match status" value="1"/>
</dbReference>
<organism evidence="10 11">
    <name type="scientific">Marinoscillum luteum</name>
    <dbReference type="NCBI Taxonomy" id="861051"/>
    <lineage>
        <taxon>Bacteria</taxon>
        <taxon>Pseudomonadati</taxon>
        <taxon>Bacteroidota</taxon>
        <taxon>Cytophagia</taxon>
        <taxon>Cytophagales</taxon>
        <taxon>Reichenbachiellaceae</taxon>
        <taxon>Marinoscillum</taxon>
    </lineage>
</organism>
<evidence type="ECO:0000256" key="1">
    <source>
        <dbReference type="ARBA" id="ARBA00004571"/>
    </source>
</evidence>
<evidence type="ECO:0000256" key="5">
    <source>
        <dbReference type="ARBA" id="ARBA00022729"/>
    </source>
</evidence>
<evidence type="ECO:0000256" key="2">
    <source>
        <dbReference type="ARBA" id="ARBA00022448"/>
    </source>
</evidence>
<dbReference type="InterPro" id="IPR008969">
    <property type="entry name" value="CarboxyPept-like_regulatory"/>
</dbReference>
<keyword evidence="5 8" id="KW-0732">Signal</keyword>
<proteinExistence type="predicted"/>
<keyword evidence="4" id="KW-0812">Transmembrane</keyword>
<dbReference type="SUPFAM" id="SSF49464">
    <property type="entry name" value="Carboxypeptidase regulatory domain-like"/>
    <property type="match status" value="1"/>
</dbReference>
<accession>A0ABW7N869</accession>
<feature type="domain" description="TonB-dependent receptor plug" evidence="9">
    <location>
        <begin position="125"/>
        <end position="215"/>
    </location>
</feature>
<evidence type="ECO:0000256" key="7">
    <source>
        <dbReference type="ARBA" id="ARBA00023237"/>
    </source>
</evidence>
<evidence type="ECO:0000256" key="3">
    <source>
        <dbReference type="ARBA" id="ARBA00022452"/>
    </source>
</evidence>
<dbReference type="RefSeq" id="WP_395417109.1">
    <property type="nucleotide sequence ID" value="NZ_JBIPKE010000015.1"/>
</dbReference>
<protein>
    <submittedName>
        <fullName evidence="10">Carboxypeptidase-like regulatory domain-containing protein</fullName>
    </submittedName>
</protein>
<keyword evidence="2" id="KW-0813">Transport</keyword>
<evidence type="ECO:0000256" key="8">
    <source>
        <dbReference type="SAM" id="SignalP"/>
    </source>
</evidence>
<keyword evidence="11" id="KW-1185">Reference proteome</keyword>
<sequence>MRQYLITIYLAIFSQTMVLAQSTVSGVVSDQKGETLIGANVYLKDTYDGGTTDANGRFNFDTYETGAQVLVVSFMGFESVELPFLPDQENHFEIKLKEAFNTIDAVTISAGSFEASDKKKVVVLQSLDIATTAGATADITGALNTLPGTQTVGESGRLFVRGGTADETKIYVDGVEASNYYGASANNIPTRSRFSPFLFKGTFFSTGGYSAEYGQALSSALILNTLEVDPVSKVDLSIMSLGLEAGVTKAWEEQSLFAKVGYINLNPYNHLIDQRVDWKQGVVDWNTNVAYKKNLPNGGRLKALAMGNTSNMSLEQKTILNPSGVNAIGVNNKNGFVSANLELPVGETDHVYLGASSSWNEDHLLYNQTTIERPTFNQHLKAKYVHEFAPKSILNTGVELYYQHFEETIADSIALKFDYNQTHTAAFAELDQYITQNLVVRVGGRLTYLSLLKEARLAPRLSMAYKLNEYAQVSLASGLFYQAPGSEYLKLTDELNQQQAAHYILNYQRIKENKVFRVETYLKDYDQLVRFQSQYDPSTFSSDGDGYAYGLDVFWRDRGGIKNIDYWVSYSWMKSERKYLNYPEKTAPGFTSAHNFSFVIKRFFPQLKSQMGATYSFTSGRPYENPNLDGFNESRTDGYHDLSFNVAYLPTPRVVLYASATNLLGSDQVFGFNYASQPGENGTYASEAIRLPAKRFIFIGCFITIGAFNNQLENL</sequence>
<dbReference type="Pfam" id="PF13715">
    <property type="entry name" value="CarbopepD_reg_2"/>
    <property type="match status" value="1"/>
</dbReference>
<dbReference type="Gene3D" id="2.40.170.20">
    <property type="entry name" value="TonB-dependent receptor, beta-barrel domain"/>
    <property type="match status" value="1"/>
</dbReference>
<dbReference type="SUPFAM" id="SSF56935">
    <property type="entry name" value="Porins"/>
    <property type="match status" value="1"/>
</dbReference>